<proteinExistence type="predicted"/>
<dbReference type="Gene3D" id="3.30.160.670">
    <property type="match status" value="1"/>
</dbReference>
<dbReference type="EMBL" id="DTGR01000147">
    <property type="protein sequence ID" value="HHS29864.1"/>
    <property type="molecule type" value="Genomic_DNA"/>
</dbReference>
<name>A0A7V6DQ59_9BACT</name>
<evidence type="ECO:0000259" key="2">
    <source>
        <dbReference type="Pfam" id="PF13590"/>
    </source>
</evidence>
<feature type="signal peptide" evidence="1">
    <location>
        <begin position="1"/>
        <end position="23"/>
    </location>
</feature>
<evidence type="ECO:0000313" key="3">
    <source>
        <dbReference type="EMBL" id="HHS29864.1"/>
    </source>
</evidence>
<comment type="caution">
    <text evidence="3">The sequence shown here is derived from an EMBL/GenBank/DDBJ whole genome shotgun (WGS) entry which is preliminary data.</text>
</comment>
<keyword evidence="1" id="KW-0732">Signal</keyword>
<feature type="domain" description="DUF4136" evidence="2">
    <location>
        <begin position="51"/>
        <end position="194"/>
    </location>
</feature>
<reference evidence="3" key="1">
    <citation type="journal article" date="2020" name="mSystems">
        <title>Genome- and Community-Level Interaction Insights into Carbon Utilization and Element Cycling Functions of Hydrothermarchaeota in Hydrothermal Sediment.</title>
        <authorList>
            <person name="Zhou Z."/>
            <person name="Liu Y."/>
            <person name="Xu W."/>
            <person name="Pan J."/>
            <person name="Luo Z.H."/>
            <person name="Li M."/>
        </authorList>
    </citation>
    <scope>NUCLEOTIDE SEQUENCE [LARGE SCALE GENOMIC DNA]</scope>
    <source>
        <strain evidence="3">SpSt-767</strain>
    </source>
</reference>
<gene>
    <name evidence="3" type="ORF">ENV52_09220</name>
</gene>
<evidence type="ECO:0000256" key="1">
    <source>
        <dbReference type="SAM" id="SignalP"/>
    </source>
</evidence>
<dbReference type="PROSITE" id="PS51257">
    <property type="entry name" value="PROKAR_LIPOPROTEIN"/>
    <property type="match status" value="1"/>
</dbReference>
<dbReference type="AlphaFoldDB" id="A0A7V6DQ59"/>
<protein>
    <submittedName>
        <fullName evidence="3">DUF4136 domain-containing protein</fullName>
    </submittedName>
</protein>
<sequence length="221" mass="23888">MNAGRGLTLLFLLCAAMFGCAPARVYHVQVNGYTESGGPMLTPGASLFVVDDPKAQNPLLEKEVKAKIEALLSKKGYLLVPYDRADYFVLFTYGLGSPQTMSVTAPTWGVGLGFGSGYCGPGVGYGVYWPGCGPFYTETRALYDRWLRVSVVNGNYYRATGKSRPVWLGEAHSTGTSSDIREVINPLLVAAFEQLGVNTGKACPAAINHNDPRITDLERVH</sequence>
<dbReference type="Pfam" id="PF13590">
    <property type="entry name" value="DUF4136"/>
    <property type="match status" value="1"/>
</dbReference>
<organism evidence="3">
    <name type="scientific">Desulfobacca acetoxidans</name>
    <dbReference type="NCBI Taxonomy" id="60893"/>
    <lineage>
        <taxon>Bacteria</taxon>
        <taxon>Pseudomonadati</taxon>
        <taxon>Thermodesulfobacteriota</taxon>
        <taxon>Desulfobaccia</taxon>
        <taxon>Desulfobaccales</taxon>
        <taxon>Desulfobaccaceae</taxon>
        <taxon>Desulfobacca</taxon>
    </lineage>
</organism>
<accession>A0A7V6DQ59</accession>
<feature type="chain" id="PRO_5031396496" evidence="1">
    <location>
        <begin position="24"/>
        <end position="221"/>
    </location>
</feature>
<dbReference type="InterPro" id="IPR025411">
    <property type="entry name" value="DUF4136"/>
</dbReference>